<organism evidence="1 2">
    <name type="scientific">Bacillus bruguierae</name>
    <dbReference type="NCBI Taxonomy" id="3127667"/>
    <lineage>
        <taxon>Bacteria</taxon>
        <taxon>Bacillati</taxon>
        <taxon>Bacillota</taxon>
        <taxon>Bacilli</taxon>
        <taxon>Bacillales</taxon>
        <taxon>Bacillaceae</taxon>
        <taxon>Bacillus</taxon>
    </lineage>
</organism>
<dbReference type="EMBL" id="JBAWSX010000002">
    <property type="protein sequence ID" value="MEI4800931.1"/>
    <property type="molecule type" value="Genomic_DNA"/>
</dbReference>
<reference evidence="1 2" key="1">
    <citation type="submission" date="2024-01" db="EMBL/GenBank/DDBJ databases">
        <title>Seven novel Bacillus-like species.</title>
        <authorList>
            <person name="Liu G."/>
        </authorList>
    </citation>
    <scope>NUCLEOTIDE SEQUENCE [LARGE SCALE GENOMIC DNA]</scope>
    <source>
        <strain evidence="1 2">FJAT-51639</strain>
    </source>
</reference>
<dbReference type="InterPro" id="IPR036457">
    <property type="entry name" value="PPM-type-like_dom_sf"/>
</dbReference>
<protein>
    <recommendedName>
        <fullName evidence="3">Group-specific protein</fullName>
    </recommendedName>
</protein>
<keyword evidence="2" id="KW-1185">Reference proteome</keyword>
<gene>
    <name evidence="1" type="ORF">WAZ07_06245</name>
</gene>
<dbReference type="Proteomes" id="UP001372526">
    <property type="component" value="Unassembled WGS sequence"/>
</dbReference>
<name>A0ABU8FG81_9BACI</name>
<comment type="caution">
    <text evidence="1">The sequence shown here is derived from an EMBL/GenBank/DDBJ whole genome shotgun (WGS) entry which is preliminary data.</text>
</comment>
<proteinExistence type="predicted"/>
<evidence type="ECO:0000313" key="1">
    <source>
        <dbReference type="EMBL" id="MEI4800931.1"/>
    </source>
</evidence>
<evidence type="ECO:0000313" key="2">
    <source>
        <dbReference type="Proteomes" id="UP001372526"/>
    </source>
</evidence>
<evidence type="ECO:0008006" key="3">
    <source>
        <dbReference type="Google" id="ProtNLM"/>
    </source>
</evidence>
<dbReference type="SUPFAM" id="SSF81606">
    <property type="entry name" value="PP2C-like"/>
    <property type="match status" value="1"/>
</dbReference>
<accession>A0ABU8FG81</accession>
<dbReference type="RefSeq" id="WP_336471734.1">
    <property type="nucleotide sequence ID" value="NZ_JBAWSX010000002.1"/>
</dbReference>
<sequence length="254" mass="29514">MKAVHTFKWISDKKAYLNEIHVEELGPLSIGLYGGNSEGSAVENEEAVLAWCDPHGTWEFVMIFDAEHTIERAQFIINIICERKEKLLQLFSYPNHLVFHHTHMYLLSLFTDETFIEESEKMRGKTDCLICLRKDQLVYWLSVGECFIYLFHPELQQCKQGRLNEQRFYERIGRRNVFAAATPCFTSGVRELQKGTNHIVVATDKIIACGERMFKEEHFLYHSLLNVRYILEKMNAWKETNSAAIIGWTVDVGG</sequence>